<sequence>MKQELALYSWRRSIRPIELSIDLFICLSIGVCLAFAKPIMDQHYRKVETDDLPPSITGYDEFEMKALDGFQGVSMELNFLDGELNYEVTRDSYALVEDDIIKVTSHEVSDDENEDPIIVVPLQRVNSTNFFRFQRNPASGEYLVGFKPNSFLVMMHPRHGRDLRAFVCLGKEFLDCDGETILRYLRRFDGLEGLIIDFKKKTAKLKS</sequence>
<keyword evidence="2" id="KW-1185">Reference proteome</keyword>
<dbReference type="RefSeq" id="XP_022643434.1">
    <property type="nucleotide sequence ID" value="XM_022787699.1"/>
</dbReference>
<accession>A0A7M7IWH0</accession>
<dbReference type="RefSeq" id="XP_022643433.1">
    <property type="nucleotide sequence ID" value="XM_022787698.1"/>
</dbReference>
<dbReference type="EnsemblMetazoa" id="XM_022787696">
    <property type="protein sequence ID" value="XP_022643431"/>
    <property type="gene ID" value="LOC111242829"/>
</dbReference>
<dbReference type="EnsemblMetazoa" id="XM_022787695">
    <property type="protein sequence ID" value="XP_022643430"/>
    <property type="gene ID" value="LOC111242829"/>
</dbReference>
<dbReference type="EnsemblMetazoa" id="XM_022787697">
    <property type="protein sequence ID" value="XP_022643432"/>
    <property type="gene ID" value="LOC111242829"/>
</dbReference>
<dbReference type="EnsemblMetazoa" id="XM_022787698">
    <property type="protein sequence ID" value="XP_022643433"/>
    <property type="gene ID" value="LOC111242829"/>
</dbReference>
<dbReference type="EnsemblMetazoa" id="XM_022787699">
    <property type="protein sequence ID" value="XP_022643434"/>
    <property type="gene ID" value="LOC111242829"/>
</dbReference>
<dbReference type="RefSeq" id="XP_022643430.1">
    <property type="nucleotide sequence ID" value="XM_022787695.1"/>
</dbReference>
<dbReference type="GeneID" id="111242829"/>
<dbReference type="RefSeq" id="XP_022643432.1">
    <property type="nucleotide sequence ID" value="XM_022787697.1"/>
</dbReference>
<name>A0A7M7IWH0_VARDE</name>
<protein>
    <submittedName>
        <fullName evidence="1">Uncharacterized protein</fullName>
    </submittedName>
</protein>
<dbReference type="KEGG" id="vde:111242829"/>
<evidence type="ECO:0000313" key="1">
    <source>
        <dbReference type="EnsemblMetazoa" id="XP_022643433"/>
    </source>
</evidence>
<organism evidence="1 2">
    <name type="scientific">Varroa destructor</name>
    <name type="common">Honeybee mite</name>
    <dbReference type="NCBI Taxonomy" id="109461"/>
    <lineage>
        <taxon>Eukaryota</taxon>
        <taxon>Metazoa</taxon>
        <taxon>Ecdysozoa</taxon>
        <taxon>Arthropoda</taxon>
        <taxon>Chelicerata</taxon>
        <taxon>Arachnida</taxon>
        <taxon>Acari</taxon>
        <taxon>Parasitiformes</taxon>
        <taxon>Mesostigmata</taxon>
        <taxon>Gamasina</taxon>
        <taxon>Dermanyssoidea</taxon>
        <taxon>Varroidae</taxon>
        <taxon>Varroa</taxon>
    </lineage>
</organism>
<evidence type="ECO:0000313" key="2">
    <source>
        <dbReference type="Proteomes" id="UP000594260"/>
    </source>
</evidence>
<dbReference type="RefSeq" id="XP_022643431.1">
    <property type="nucleotide sequence ID" value="XM_022787696.1"/>
</dbReference>
<reference evidence="1" key="1">
    <citation type="submission" date="2021-01" db="UniProtKB">
        <authorList>
            <consortium name="EnsemblMetazoa"/>
        </authorList>
    </citation>
    <scope>IDENTIFICATION</scope>
</reference>
<dbReference type="OrthoDB" id="10301059at2759"/>
<dbReference type="AlphaFoldDB" id="A0A7M7IWH0"/>
<proteinExistence type="predicted"/>
<dbReference type="Proteomes" id="UP000594260">
    <property type="component" value="Unplaced"/>
</dbReference>
<dbReference type="InParanoid" id="A0A7M7IWH0"/>